<dbReference type="AlphaFoldDB" id="A0A8T3CBJ4"/>
<evidence type="ECO:0000313" key="1">
    <source>
        <dbReference type="EMBL" id="KAI0529125.1"/>
    </source>
</evidence>
<keyword evidence="2" id="KW-1185">Reference proteome</keyword>
<protein>
    <submittedName>
        <fullName evidence="1">Uncharacterized protein</fullName>
    </submittedName>
</protein>
<evidence type="ECO:0000313" key="2">
    <source>
        <dbReference type="Proteomes" id="UP000829196"/>
    </source>
</evidence>
<proteinExistence type="predicted"/>
<name>A0A8T3CBJ4_DENNO</name>
<sequence length="51" mass="5982">MNILFEFQRGEDIPKGESLLPFGIQIRILCEYPKRKDNTPIKGEFLSIWIS</sequence>
<organism evidence="1 2">
    <name type="scientific">Dendrobium nobile</name>
    <name type="common">Orchid</name>
    <dbReference type="NCBI Taxonomy" id="94219"/>
    <lineage>
        <taxon>Eukaryota</taxon>
        <taxon>Viridiplantae</taxon>
        <taxon>Streptophyta</taxon>
        <taxon>Embryophyta</taxon>
        <taxon>Tracheophyta</taxon>
        <taxon>Spermatophyta</taxon>
        <taxon>Magnoliopsida</taxon>
        <taxon>Liliopsida</taxon>
        <taxon>Asparagales</taxon>
        <taxon>Orchidaceae</taxon>
        <taxon>Epidendroideae</taxon>
        <taxon>Malaxideae</taxon>
        <taxon>Dendrobiinae</taxon>
        <taxon>Dendrobium</taxon>
    </lineage>
</organism>
<reference evidence="1" key="1">
    <citation type="journal article" date="2022" name="Front. Genet.">
        <title>Chromosome-Scale Assembly of the Dendrobium nobile Genome Provides Insights Into the Molecular Mechanism of the Biosynthesis of the Medicinal Active Ingredient of Dendrobium.</title>
        <authorList>
            <person name="Xu Q."/>
            <person name="Niu S.-C."/>
            <person name="Li K.-L."/>
            <person name="Zheng P.-J."/>
            <person name="Zhang X.-J."/>
            <person name="Jia Y."/>
            <person name="Liu Y."/>
            <person name="Niu Y.-X."/>
            <person name="Yu L.-H."/>
            <person name="Chen D.-F."/>
            <person name="Zhang G.-Q."/>
        </authorList>
    </citation>
    <scope>NUCLEOTIDE SEQUENCE</scope>
    <source>
        <tissue evidence="1">Leaf</tissue>
    </source>
</reference>
<dbReference type="EMBL" id="JAGYWB010000002">
    <property type="protein sequence ID" value="KAI0529125.1"/>
    <property type="molecule type" value="Genomic_DNA"/>
</dbReference>
<accession>A0A8T3CBJ4</accession>
<gene>
    <name evidence="1" type="ORF">KFK09_001672</name>
</gene>
<dbReference type="Proteomes" id="UP000829196">
    <property type="component" value="Unassembled WGS sequence"/>
</dbReference>
<comment type="caution">
    <text evidence="1">The sequence shown here is derived from an EMBL/GenBank/DDBJ whole genome shotgun (WGS) entry which is preliminary data.</text>
</comment>